<feature type="region of interest" description="Disordered" evidence="1">
    <location>
        <begin position="94"/>
        <end position="123"/>
    </location>
</feature>
<dbReference type="EMBL" id="CADCXU010027064">
    <property type="protein sequence ID" value="CAB0014023.1"/>
    <property type="molecule type" value="Genomic_DNA"/>
</dbReference>
<gene>
    <name evidence="2" type="ORF">NTEN_LOCUS18557</name>
</gene>
<evidence type="ECO:0000313" key="3">
    <source>
        <dbReference type="Proteomes" id="UP000479000"/>
    </source>
</evidence>
<dbReference type="AlphaFoldDB" id="A0A6H5HC09"/>
<name>A0A6H5HC09_9HEMI</name>
<protein>
    <submittedName>
        <fullName evidence="2">Uncharacterized protein</fullName>
    </submittedName>
</protein>
<accession>A0A6H5HC09</accession>
<reference evidence="2 3" key="1">
    <citation type="submission" date="2020-02" db="EMBL/GenBank/DDBJ databases">
        <authorList>
            <person name="Ferguson B K."/>
        </authorList>
    </citation>
    <scope>NUCLEOTIDE SEQUENCE [LARGE SCALE GENOMIC DNA]</scope>
</reference>
<sequence length="123" mass="12798">MLPAGAIGFDERIAALHDVSVTAFELAFLVASDGVVDFVVEVVLGVGVVGVLLLELQGLDGDRGVGDGDWSVSDGDGGVGDGERSVSVQAARVELRGGRGHGQEGKTGEGLERRRSRRNEKKI</sequence>
<organism evidence="2 3">
    <name type="scientific">Nesidiocoris tenuis</name>
    <dbReference type="NCBI Taxonomy" id="355587"/>
    <lineage>
        <taxon>Eukaryota</taxon>
        <taxon>Metazoa</taxon>
        <taxon>Ecdysozoa</taxon>
        <taxon>Arthropoda</taxon>
        <taxon>Hexapoda</taxon>
        <taxon>Insecta</taxon>
        <taxon>Pterygota</taxon>
        <taxon>Neoptera</taxon>
        <taxon>Paraneoptera</taxon>
        <taxon>Hemiptera</taxon>
        <taxon>Heteroptera</taxon>
        <taxon>Panheteroptera</taxon>
        <taxon>Cimicomorpha</taxon>
        <taxon>Miridae</taxon>
        <taxon>Dicyphina</taxon>
        <taxon>Nesidiocoris</taxon>
    </lineage>
</organism>
<evidence type="ECO:0000256" key="1">
    <source>
        <dbReference type="SAM" id="MobiDB-lite"/>
    </source>
</evidence>
<feature type="compositionally biased region" description="Basic and acidic residues" evidence="1">
    <location>
        <begin position="94"/>
        <end position="113"/>
    </location>
</feature>
<evidence type="ECO:0000313" key="2">
    <source>
        <dbReference type="EMBL" id="CAB0014023.1"/>
    </source>
</evidence>
<keyword evidence="3" id="KW-1185">Reference proteome</keyword>
<dbReference type="Proteomes" id="UP000479000">
    <property type="component" value="Unassembled WGS sequence"/>
</dbReference>
<feature type="compositionally biased region" description="Basic residues" evidence="1">
    <location>
        <begin position="114"/>
        <end position="123"/>
    </location>
</feature>
<proteinExistence type="predicted"/>